<keyword evidence="1" id="KW-0812">Transmembrane</keyword>
<feature type="transmembrane region" description="Helical" evidence="1">
    <location>
        <begin position="134"/>
        <end position="164"/>
    </location>
</feature>
<evidence type="ECO:0000313" key="2">
    <source>
        <dbReference type="EMBL" id="MBO8458023.1"/>
    </source>
</evidence>
<keyword evidence="1" id="KW-1133">Transmembrane helix</keyword>
<dbReference type="Proteomes" id="UP000823638">
    <property type="component" value="Unassembled WGS sequence"/>
</dbReference>
<name>A0A9D9HQL1_9SPIR</name>
<dbReference type="EMBL" id="JADIMM010000084">
    <property type="protein sequence ID" value="MBO8458023.1"/>
    <property type="molecule type" value="Genomic_DNA"/>
</dbReference>
<evidence type="ECO:0000313" key="3">
    <source>
        <dbReference type="Proteomes" id="UP000823638"/>
    </source>
</evidence>
<protein>
    <submittedName>
        <fullName evidence="2">Zinc metallopeptidase</fullName>
    </submittedName>
</protein>
<reference evidence="2" key="2">
    <citation type="journal article" date="2021" name="PeerJ">
        <title>Extensive microbial diversity within the chicken gut microbiome revealed by metagenomics and culture.</title>
        <authorList>
            <person name="Gilroy R."/>
            <person name="Ravi A."/>
            <person name="Getino M."/>
            <person name="Pursley I."/>
            <person name="Horton D.L."/>
            <person name="Alikhan N.F."/>
            <person name="Baker D."/>
            <person name="Gharbi K."/>
            <person name="Hall N."/>
            <person name="Watson M."/>
            <person name="Adriaenssens E.M."/>
            <person name="Foster-Nyarko E."/>
            <person name="Jarju S."/>
            <person name="Secka A."/>
            <person name="Antonio M."/>
            <person name="Oren A."/>
            <person name="Chaudhuri R.R."/>
            <person name="La Ragione R."/>
            <person name="Hildebrand F."/>
            <person name="Pallen M.J."/>
        </authorList>
    </citation>
    <scope>NUCLEOTIDE SEQUENCE</scope>
    <source>
        <strain evidence="2">10532</strain>
    </source>
</reference>
<dbReference type="Pfam" id="PF04298">
    <property type="entry name" value="Zn_peptidase_2"/>
    <property type="match status" value="1"/>
</dbReference>
<dbReference type="PANTHER" id="PTHR36434">
    <property type="entry name" value="MEMBRANE PROTEASE YUGP-RELATED"/>
    <property type="match status" value="1"/>
</dbReference>
<accession>A0A9D9HQL1</accession>
<feature type="transmembrane region" description="Helical" evidence="1">
    <location>
        <begin position="6"/>
        <end position="26"/>
    </location>
</feature>
<dbReference type="AlphaFoldDB" id="A0A9D9HQL1"/>
<dbReference type="PANTHER" id="PTHR36434:SF1">
    <property type="entry name" value="MEMBRANE PROTEASE YUGP-RELATED"/>
    <property type="match status" value="1"/>
</dbReference>
<evidence type="ECO:0000256" key="1">
    <source>
        <dbReference type="SAM" id="Phobius"/>
    </source>
</evidence>
<keyword evidence="1" id="KW-0472">Membrane</keyword>
<feature type="transmembrane region" description="Helical" evidence="1">
    <location>
        <begin position="197"/>
        <end position="221"/>
    </location>
</feature>
<dbReference type="InterPro" id="IPR007395">
    <property type="entry name" value="Zn_peptidase_2"/>
</dbReference>
<reference evidence="2" key="1">
    <citation type="submission" date="2020-10" db="EMBL/GenBank/DDBJ databases">
        <authorList>
            <person name="Gilroy R."/>
        </authorList>
    </citation>
    <scope>NUCLEOTIDE SEQUENCE</scope>
    <source>
        <strain evidence="2">10532</strain>
    </source>
</reference>
<gene>
    <name evidence="2" type="ORF">IAA81_07325</name>
</gene>
<comment type="caution">
    <text evidence="2">The sequence shown here is derived from an EMBL/GenBank/DDBJ whole genome shotgun (WGS) entry which is preliminary data.</text>
</comment>
<organism evidence="2 3">
    <name type="scientific">Candidatus Gallitreponema excrementavium</name>
    <dbReference type="NCBI Taxonomy" id="2840840"/>
    <lineage>
        <taxon>Bacteria</taxon>
        <taxon>Pseudomonadati</taxon>
        <taxon>Spirochaetota</taxon>
        <taxon>Spirochaetia</taxon>
        <taxon>Spirochaetales</taxon>
        <taxon>Candidatus Gallitreponema</taxon>
    </lineage>
</organism>
<proteinExistence type="predicted"/>
<sequence length="228" mass="24714">MFYFDVYYLILVVPALLISLWAQGYVKTTFAKFSKVPTRRNITGTETAAYLLKHNSITGIEINPINGSLTDNYNPVNKTLNLSQPVYNSTSIAAVGVAAHETGHAIQDNTGYLPLRLRAFLVPVANIGSAAGPWLAVIGIIFSFSILVNIGLWLFAGAVAFYVVTLPVEFNASARAVSNLRDSGLLNEEELSGVKKVLTAAALTYVASALTAIASFLRLFLISRNRRD</sequence>